<reference evidence="3" key="1">
    <citation type="journal article" date="2011" name="PLoS Pathog.">
        <title>Comparative genomics yields insights into niche adaptation of plant vascular wilt pathogens.</title>
        <authorList>
            <person name="Klosterman S.J."/>
            <person name="Subbarao K.V."/>
            <person name="Kang S."/>
            <person name="Veronese P."/>
            <person name="Gold S.E."/>
            <person name="Thomma B.P.H.J."/>
            <person name="Chen Z."/>
            <person name="Henrissat B."/>
            <person name="Lee Y.-H."/>
            <person name="Park J."/>
            <person name="Garcia-Pedrajas M.D."/>
            <person name="Barbara D.J."/>
            <person name="Anchieta A."/>
            <person name="de Jonge R."/>
            <person name="Santhanam P."/>
            <person name="Maruthachalam K."/>
            <person name="Atallah Z."/>
            <person name="Amyotte S.G."/>
            <person name="Paz Z."/>
            <person name="Inderbitzin P."/>
            <person name="Hayes R.J."/>
            <person name="Heiman D.I."/>
            <person name="Young S."/>
            <person name="Zeng Q."/>
            <person name="Engels R."/>
            <person name="Galagan J."/>
            <person name="Cuomo C.A."/>
            <person name="Dobinson K.F."/>
            <person name="Ma L.-J."/>
        </authorList>
    </citation>
    <scope>NUCLEOTIDE SEQUENCE [LARGE SCALE GENOMIC DNA]</scope>
    <source>
        <strain evidence="3">VaMs.102 / ATCC MYA-4576 / FGSC 10136</strain>
    </source>
</reference>
<feature type="compositionally biased region" description="Polar residues" evidence="1">
    <location>
        <begin position="62"/>
        <end position="76"/>
    </location>
</feature>
<evidence type="ECO:0000313" key="3">
    <source>
        <dbReference type="Proteomes" id="UP000008698"/>
    </source>
</evidence>
<organism evidence="3">
    <name type="scientific">Verticillium alfalfae (strain VaMs.102 / ATCC MYA-4576 / FGSC 10136)</name>
    <name type="common">Verticillium wilt of alfalfa</name>
    <name type="synonym">Verticillium albo-atrum</name>
    <dbReference type="NCBI Taxonomy" id="526221"/>
    <lineage>
        <taxon>Eukaryota</taxon>
        <taxon>Fungi</taxon>
        <taxon>Dikarya</taxon>
        <taxon>Ascomycota</taxon>
        <taxon>Pezizomycotina</taxon>
        <taxon>Sordariomycetes</taxon>
        <taxon>Hypocreomycetidae</taxon>
        <taxon>Glomerellales</taxon>
        <taxon>Plectosphaerellaceae</taxon>
        <taxon>Verticillium</taxon>
    </lineage>
</organism>
<feature type="compositionally biased region" description="Basic and acidic residues" evidence="1">
    <location>
        <begin position="83"/>
        <end position="95"/>
    </location>
</feature>
<sequence length="151" mass="16178">MLARLATTLASLPSVPTTWASVRQEAHNHQPDSFRRSSLDLIRPLLSDRAPREPITEYPPVTRSNSINPFGTTRPRSSALGAQERRITGAQDHRSAGPQGHTGPNTQVHSAWFPGPHADGFVGPMAAAGDMQPDGDPAPPVPSAVQKKPLE</sequence>
<dbReference type="EMBL" id="DS985223">
    <property type="protein sequence ID" value="EEY21398.1"/>
    <property type="molecule type" value="Genomic_DNA"/>
</dbReference>
<dbReference type="RefSeq" id="XP_003002049.1">
    <property type="nucleotide sequence ID" value="XM_003002003.1"/>
</dbReference>
<evidence type="ECO:0000313" key="2">
    <source>
        <dbReference type="EMBL" id="EEY21398.1"/>
    </source>
</evidence>
<dbReference type="OrthoDB" id="4856840at2759"/>
<accession>C9SRI3</accession>
<keyword evidence="3" id="KW-1185">Reference proteome</keyword>
<dbReference type="AlphaFoldDB" id="C9SRI3"/>
<protein>
    <submittedName>
        <fullName evidence="2">Predicted protein</fullName>
    </submittedName>
</protein>
<dbReference type="GeneID" id="9537279"/>
<proteinExistence type="predicted"/>
<gene>
    <name evidence="2" type="ORF">VDBG_07508</name>
</gene>
<evidence type="ECO:0000256" key="1">
    <source>
        <dbReference type="SAM" id="MobiDB-lite"/>
    </source>
</evidence>
<dbReference type="HOGENOM" id="CLU_1732877_0_0_1"/>
<dbReference type="KEGG" id="val:VDBG_07508"/>
<name>C9SRI3_VERA1</name>
<dbReference type="Proteomes" id="UP000008698">
    <property type="component" value="Unassembled WGS sequence"/>
</dbReference>
<feature type="region of interest" description="Disordered" evidence="1">
    <location>
        <begin position="47"/>
        <end position="151"/>
    </location>
</feature>